<dbReference type="Proteomes" id="UP000095282">
    <property type="component" value="Unplaced"/>
</dbReference>
<dbReference type="InterPro" id="IPR032639">
    <property type="entry name" value="Tex_YqgF"/>
</dbReference>
<dbReference type="SUPFAM" id="SSF50249">
    <property type="entry name" value="Nucleic acid-binding proteins"/>
    <property type="match status" value="1"/>
</dbReference>
<accession>A0A1I7TNU5</accession>
<dbReference type="SUPFAM" id="SSF47781">
    <property type="entry name" value="RuvA domain 2-like"/>
    <property type="match status" value="2"/>
</dbReference>
<feature type="domain" description="S1 motif" evidence="2">
    <location>
        <begin position="683"/>
        <end position="771"/>
    </location>
</feature>
<dbReference type="InterPro" id="IPR018974">
    <property type="entry name" value="Tex-like_N"/>
</dbReference>
<dbReference type="Gene3D" id="1.10.10.650">
    <property type="entry name" value="RuvA domain 2-like"/>
    <property type="match status" value="1"/>
</dbReference>
<dbReference type="Gene3D" id="2.40.50.140">
    <property type="entry name" value="Nucleic acid-binding proteins"/>
    <property type="match status" value="1"/>
</dbReference>
<dbReference type="InterPro" id="IPR003029">
    <property type="entry name" value="S1_domain"/>
</dbReference>
<dbReference type="Pfam" id="PF09371">
    <property type="entry name" value="Tex_N"/>
    <property type="match status" value="1"/>
</dbReference>
<dbReference type="InterPro" id="IPR012340">
    <property type="entry name" value="NA-bd_OB-fold"/>
</dbReference>
<name>A0A1I7TNU5_9PELO</name>
<dbReference type="GO" id="GO:0003735">
    <property type="term" value="F:structural constituent of ribosome"/>
    <property type="evidence" value="ECO:0007669"/>
    <property type="project" value="TreeGrafter"/>
</dbReference>
<dbReference type="GO" id="GO:0006412">
    <property type="term" value="P:translation"/>
    <property type="evidence" value="ECO:0007669"/>
    <property type="project" value="TreeGrafter"/>
</dbReference>
<protein>
    <submittedName>
        <fullName evidence="4">S1 motif domain-containing protein</fullName>
    </submittedName>
</protein>
<evidence type="ECO:0000313" key="4">
    <source>
        <dbReference type="WBParaSite" id="Csp11.Scaffold629.g10291.t1"/>
    </source>
</evidence>
<proteinExistence type="predicted"/>
<dbReference type="InterPro" id="IPR006641">
    <property type="entry name" value="YqgF/RNaseH-like_dom"/>
</dbReference>
<dbReference type="PANTHER" id="PTHR10724:SF10">
    <property type="entry name" value="S1 RNA-BINDING DOMAIN-CONTAINING PROTEIN 1"/>
    <property type="match status" value="1"/>
</dbReference>
<dbReference type="STRING" id="1561998.A0A1I7TNU5"/>
<dbReference type="eggNOG" id="KOG1857">
    <property type="taxonomic scope" value="Eukaryota"/>
</dbReference>
<dbReference type="SUPFAM" id="SSF53098">
    <property type="entry name" value="Ribonuclease H-like"/>
    <property type="match status" value="1"/>
</dbReference>
<dbReference type="Gene3D" id="1.10.150.310">
    <property type="entry name" value="Tex RuvX-like domain-like"/>
    <property type="match status" value="1"/>
</dbReference>
<dbReference type="InterPro" id="IPR010994">
    <property type="entry name" value="RuvA_2-like"/>
</dbReference>
<dbReference type="PANTHER" id="PTHR10724">
    <property type="entry name" value="30S RIBOSOMAL PROTEIN S1"/>
    <property type="match status" value="1"/>
</dbReference>
<evidence type="ECO:0000259" key="2">
    <source>
        <dbReference type="PROSITE" id="PS50126"/>
    </source>
</evidence>
<dbReference type="Pfam" id="PF00575">
    <property type="entry name" value="S1"/>
    <property type="match status" value="1"/>
</dbReference>
<dbReference type="Gene3D" id="1.10.3500.10">
    <property type="entry name" value="Tex N-terminal region-like"/>
    <property type="match status" value="1"/>
</dbReference>
<dbReference type="GO" id="GO:0003729">
    <property type="term" value="F:mRNA binding"/>
    <property type="evidence" value="ECO:0007669"/>
    <property type="project" value="TreeGrafter"/>
</dbReference>
<dbReference type="Pfam" id="PF12836">
    <property type="entry name" value="HHH_3"/>
    <property type="match status" value="1"/>
</dbReference>
<dbReference type="InterPro" id="IPR041692">
    <property type="entry name" value="HHH_9"/>
</dbReference>
<dbReference type="SUPFAM" id="SSF158832">
    <property type="entry name" value="Tex N-terminal region-like"/>
    <property type="match status" value="2"/>
</dbReference>
<dbReference type="InterPro" id="IPR012337">
    <property type="entry name" value="RNaseH-like_sf"/>
</dbReference>
<sequence>MVLHMFHKEWILNHTLTYFLVKAVKELSSQRASGLANLFADGYETAYIARYRVDVHGGLRPEKIRKARDAYDDAIELNDKVSNAIGIILPGLIGDAEIVETRLKNAENVGDVYRIKKEYTVEVTKHKTQLAREYGFEKPAREVLDGKSVNLREYLSKNVKNLSSAQDYLRYSFAEAINNSKEVKKYVEKIVELGTETFCTQMIRDEKWHKRKQLLRPEIQIEYELTKEAKANMEQLKERGVFAKYNELLWRFLGSDDKKESESSVKEGDPPTEKRVAVKNIKDVKYGNLIRDHTMSALIRASEEGIIKFKVEFEMENLKEFHPFKTIKIHDDMRLSFAKAFTYSVNYLLEPMIKREAEKFLTARCEDRSIQVFGRNVEQLLQQEGVHGRYVIALDPGSMVKAAFLDPEGNVLDMTKLYLMKYDDYFEESGMLRRWCHSSKGKPIVIAIGNGSRSYSTQKAVAELLKNGKFPVDVSFCVVPEAGASKFSVTESAREEFGEESDILHISAVSIGRRLIDPLSEYVKIPPKHLGKGQYQLDADEKLLEKKLESIIRDKVSLIGADLNVASRQLLKNICGLDEEKAKAIIKYREKNRRFSCRNELKNVQGIDEMTFQQCAGFLKVTGESAEWTPLDMTMVHPEDYDVAKRLLNRLGMTIEDFANQDYIPLELNGKEKNRGIDSAKTGTEPAATDDERRTVSNVTDFGVFIDIGVGIDGLLHISEFPHISLNEKPRYLDEAKDVPVVGQQIKVEVYERNKRNDGWYENERIDLKLCAPEIRC</sequence>
<evidence type="ECO:0000313" key="3">
    <source>
        <dbReference type="Proteomes" id="UP000095282"/>
    </source>
</evidence>
<reference evidence="4" key="1">
    <citation type="submission" date="2016-11" db="UniProtKB">
        <authorList>
            <consortium name="WormBaseParasite"/>
        </authorList>
    </citation>
    <scope>IDENTIFICATION</scope>
</reference>
<organism evidence="3 4">
    <name type="scientific">Caenorhabditis tropicalis</name>
    <dbReference type="NCBI Taxonomy" id="1561998"/>
    <lineage>
        <taxon>Eukaryota</taxon>
        <taxon>Metazoa</taxon>
        <taxon>Ecdysozoa</taxon>
        <taxon>Nematoda</taxon>
        <taxon>Chromadorea</taxon>
        <taxon>Rhabditida</taxon>
        <taxon>Rhabditina</taxon>
        <taxon>Rhabditomorpha</taxon>
        <taxon>Rhabditoidea</taxon>
        <taxon>Rhabditidae</taxon>
        <taxon>Peloderinae</taxon>
        <taxon>Caenorhabditis</taxon>
    </lineage>
</organism>
<dbReference type="AlphaFoldDB" id="A0A1I7TNU5"/>
<dbReference type="Pfam" id="PF16921">
    <property type="entry name" value="Tex_YqgF"/>
    <property type="match status" value="1"/>
</dbReference>
<dbReference type="InterPro" id="IPR050437">
    <property type="entry name" value="Ribos_protein_bS1-like"/>
</dbReference>
<dbReference type="SMART" id="SM00316">
    <property type="entry name" value="S1"/>
    <property type="match status" value="1"/>
</dbReference>
<keyword evidence="3" id="KW-1185">Reference proteome</keyword>
<dbReference type="InterPro" id="IPR037027">
    <property type="entry name" value="YqgF/RNaseH-like_dom_sf"/>
</dbReference>
<feature type="region of interest" description="Disordered" evidence="1">
    <location>
        <begin position="674"/>
        <end position="693"/>
    </location>
</feature>
<dbReference type="InterPro" id="IPR023323">
    <property type="entry name" value="Tex-like_dom_sf"/>
</dbReference>
<dbReference type="PROSITE" id="PS50126">
    <property type="entry name" value="S1"/>
    <property type="match status" value="1"/>
</dbReference>
<dbReference type="Gene3D" id="3.30.420.140">
    <property type="entry name" value="YqgF/RNase H-like domain"/>
    <property type="match status" value="1"/>
</dbReference>
<dbReference type="WBParaSite" id="Csp11.Scaffold629.g10291.t1">
    <property type="protein sequence ID" value="Csp11.Scaffold629.g10291.t1"/>
    <property type="gene ID" value="Csp11.Scaffold629.g10291"/>
</dbReference>
<dbReference type="SMART" id="SM00732">
    <property type="entry name" value="YqgFc"/>
    <property type="match status" value="1"/>
</dbReference>
<dbReference type="InterPro" id="IPR023319">
    <property type="entry name" value="Tex-like_HTH_dom_sf"/>
</dbReference>
<dbReference type="Pfam" id="PF17674">
    <property type="entry name" value="HHH_9"/>
    <property type="match status" value="1"/>
</dbReference>
<evidence type="ECO:0000256" key="1">
    <source>
        <dbReference type="SAM" id="MobiDB-lite"/>
    </source>
</evidence>
<dbReference type="GO" id="GO:0006139">
    <property type="term" value="P:nucleobase-containing compound metabolic process"/>
    <property type="evidence" value="ECO:0007669"/>
    <property type="project" value="InterPro"/>
</dbReference>